<keyword evidence="1" id="KW-1133">Transmembrane helix</keyword>
<comment type="caution">
    <text evidence="2">The sequence shown here is derived from an EMBL/GenBank/DDBJ whole genome shotgun (WGS) entry which is preliminary data.</text>
</comment>
<dbReference type="OrthoDB" id="9791851at2"/>
<keyword evidence="3" id="KW-1185">Reference proteome</keyword>
<feature type="transmembrane region" description="Helical" evidence="1">
    <location>
        <begin position="347"/>
        <end position="368"/>
    </location>
</feature>
<dbReference type="RefSeq" id="WP_105040779.1">
    <property type="nucleotide sequence ID" value="NZ_PPSL01000006.1"/>
</dbReference>
<protein>
    <submittedName>
        <fullName evidence="2">Cell envelope integrity protein CreD</fullName>
    </submittedName>
</protein>
<sequence>MYTNEPEPGFYEKNSILIKGLLVGFLILIMLIPGVFVSNLVSERQARQEAVVNDVSNKWAGKQTVTGPMLLLPYKTDAGTVKMAYVLPNDLRISGNINPIKKKRSLYNVMLYTSNLQLDGRFDIPFEKLQLNRADVLWGNARLVLAVGDLHGITEQVALNWNGTKQFMEAGVPENKQVSEGLSTPIVMNEDGTATFSINLSIKGSEYLYFTPLGKSTDVNISAAWKDPKFDGQYLPDTSVIGKDHFTAHWKILPLSHNYPQSWKDNVYALEKAAFGVSLIQPVDEYSKTNRSVKYAILFIALTFTFFFFLEILLKKKIHAIQYLLVGMALTIFYTLLLSISEYAGFNVAYLIASIATVMLISMYVWSIFKNTKTAIGFTCTLAGLYGYIFILIQSEDYALLFGSIGLFLILAVIMYYSRKIEWYAPARVKAEVPRNDYKVNIKDDNNESRDEENNEQIQ</sequence>
<dbReference type="NCBIfam" id="NF008712">
    <property type="entry name" value="PRK11715.1-1"/>
    <property type="match status" value="1"/>
</dbReference>
<feature type="transmembrane region" description="Helical" evidence="1">
    <location>
        <begin position="375"/>
        <end position="393"/>
    </location>
</feature>
<dbReference type="EMBL" id="PPSL01000006">
    <property type="protein sequence ID" value="PQJ09329.1"/>
    <property type="molecule type" value="Genomic_DNA"/>
</dbReference>
<feature type="transmembrane region" description="Helical" evidence="1">
    <location>
        <begin position="21"/>
        <end position="41"/>
    </location>
</feature>
<gene>
    <name evidence="2" type="ORF">CJD36_018955</name>
</gene>
<evidence type="ECO:0000313" key="2">
    <source>
        <dbReference type="EMBL" id="PQJ09329.1"/>
    </source>
</evidence>
<evidence type="ECO:0000256" key="1">
    <source>
        <dbReference type="SAM" id="Phobius"/>
    </source>
</evidence>
<dbReference type="GO" id="GO:0005886">
    <property type="term" value="C:plasma membrane"/>
    <property type="evidence" value="ECO:0007669"/>
    <property type="project" value="TreeGrafter"/>
</dbReference>
<keyword evidence="1" id="KW-0472">Membrane</keyword>
<reference evidence="2 3" key="1">
    <citation type="submission" date="2018-01" db="EMBL/GenBank/DDBJ databases">
        <title>A novel member of the phylum Bacteroidetes isolated from glacier ice.</title>
        <authorList>
            <person name="Liu Q."/>
            <person name="Xin Y.-H."/>
        </authorList>
    </citation>
    <scope>NUCLEOTIDE SEQUENCE [LARGE SCALE GENOMIC DNA]</scope>
    <source>
        <strain evidence="2 3">RB1R16</strain>
    </source>
</reference>
<evidence type="ECO:0000313" key="3">
    <source>
        <dbReference type="Proteomes" id="UP000239872"/>
    </source>
</evidence>
<organism evidence="2 3">
    <name type="scientific">Flavipsychrobacter stenotrophus</name>
    <dbReference type="NCBI Taxonomy" id="2077091"/>
    <lineage>
        <taxon>Bacteria</taxon>
        <taxon>Pseudomonadati</taxon>
        <taxon>Bacteroidota</taxon>
        <taxon>Chitinophagia</taxon>
        <taxon>Chitinophagales</taxon>
        <taxon>Chitinophagaceae</taxon>
        <taxon>Flavipsychrobacter</taxon>
    </lineage>
</organism>
<feature type="transmembrane region" description="Helical" evidence="1">
    <location>
        <begin position="399"/>
        <end position="418"/>
    </location>
</feature>
<proteinExistence type="predicted"/>
<dbReference type="PANTHER" id="PTHR30092:SF0">
    <property type="entry name" value="INNER MEMBRANE PROTEIN CRED"/>
    <property type="match status" value="1"/>
</dbReference>
<dbReference type="Proteomes" id="UP000239872">
    <property type="component" value="Unassembled WGS sequence"/>
</dbReference>
<dbReference type="InterPro" id="IPR010364">
    <property type="entry name" value="Uncharacterised_IM_CreD"/>
</dbReference>
<keyword evidence="1" id="KW-0812">Transmembrane</keyword>
<name>A0A2S7SQZ4_9BACT</name>
<accession>A0A2S7SQZ4</accession>
<dbReference type="PANTHER" id="PTHR30092">
    <property type="entry name" value="INNER MEMBRANE PROTEIN CRED"/>
    <property type="match status" value="1"/>
</dbReference>
<dbReference type="PIRSF" id="PIRSF004548">
    <property type="entry name" value="CreD"/>
    <property type="match status" value="1"/>
</dbReference>
<dbReference type="AlphaFoldDB" id="A0A2S7SQZ4"/>
<dbReference type="Pfam" id="PF06123">
    <property type="entry name" value="CreD"/>
    <property type="match status" value="1"/>
</dbReference>
<feature type="transmembrane region" description="Helical" evidence="1">
    <location>
        <begin position="295"/>
        <end position="314"/>
    </location>
</feature>
<feature type="transmembrane region" description="Helical" evidence="1">
    <location>
        <begin position="321"/>
        <end position="341"/>
    </location>
</feature>